<dbReference type="PANTHER" id="PTHR33112">
    <property type="entry name" value="DOMAIN PROTEIN, PUTATIVE-RELATED"/>
    <property type="match status" value="1"/>
</dbReference>
<organism evidence="2 3">
    <name type="scientific">Paraphoma chrysanthemicola</name>
    <dbReference type="NCBI Taxonomy" id="798071"/>
    <lineage>
        <taxon>Eukaryota</taxon>
        <taxon>Fungi</taxon>
        <taxon>Dikarya</taxon>
        <taxon>Ascomycota</taxon>
        <taxon>Pezizomycotina</taxon>
        <taxon>Dothideomycetes</taxon>
        <taxon>Pleosporomycetidae</taxon>
        <taxon>Pleosporales</taxon>
        <taxon>Pleosporineae</taxon>
        <taxon>Phaeosphaeriaceae</taxon>
        <taxon>Paraphoma</taxon>
    </lineage>
</organism>
<evidence type="ECO:0000313" key="3">
    <source>
        <dbReference type="Proteomes" id="UP000813461"/>
    </source>
</evidence>
<dbReference type="Pfam" id="PF06985">
    <property type="entry name" value="HET"/>
    <property type="match status" value="1"/>
</dbReference>
<dbReference type="PANTHER" id="PTHR33112:SF1">
    <property type="entry name" value="HETEROKARYON INCOMPATIBILITY DOMAIN-CONTAINING PROTEIN"/>
    <property type="match status" value="1"/>
</dbReference>
<comment type="caution">
    <text evidence="2">The sequence shown here is derived from an EMBL/GenBank/DDBJ whole genome shotgun (WGS) entry which is preliminary data.</text>
</comment>
<evidence type="ECO:0000259" key="1">
    <source>
        <dbReference type="Pfam" id="PF06985"/>
    </source>
</evidence>
<proteinExistence type="predicted"/>
<sequence length="739" mass="85750">MASHELCIQCNRISNAMHRWRFEPNNALVIELGTFEDLLSRDKCGTCRAIAQYFCAENDLDNENDLSPACRLRFKRASSSQRFKILLTSGDEEDDDYFVEVLELIPPFNLEPDTGYYLKLDPHWLDIARVSRWPAHCDMDHQGICHSFPTWRTIDLPPQLILIDVHSWNLTVMEPKTYVALSYVWGRLPDILESTIENFESLQRPGSLSSPKTLGRLPKTVHDAIVLTKSMGQRYLWVDRLCIVQNDFENKKRELAKMAAIYARSHFTIVAVDGVDADHGLRGVPGTTSPRTLEQHMYQFSAQCTMMQAPVPEQKLEIKEWHRRGWTFQERTLSHRNLVFLQDQVFWECRKATWVEDLADVAEGANPLTVSKRQAVDPHDLEYLRWPDLRQYANLAYRYNRRLLGFQSDALNAFAAVIQVLSRSFPGGFLHGLPEYYLDYAMLWVPIFEMEKRKFDGPSWSWLSLAGDMTFMYYSACDFLQVRKASLWLKPRLQLRPMVKWHKIHKRTGQKHLIDNSYNVHQVLRDDANSALPPGWSRQVRKQSHPDIRRDENDFVWFKHDEILPWGTPFLYPVPVAQEPLLVAQDCWSTQLSFTTMRQHLLIGPVMRGRYESGGSGRSSYWDAEVPGCLVFSLLDSTGRWIGLIRSSFRHETDVPSGEHCEIVVLSAGEAYKDRWDAATNSIMELTLVDELKTMETYEFYNVMWIERENNVAYRRAVGRVWKSAWEYSSSDVADILLG</sequence>
<keyword evidence="3" id="KW-1185">Reference proteome</keyword>
<accession>A0A8K0W4P2</accession>
<gene>
    <name evidence="2" type="ORF">FB567DRAFT_32048</name>
</gene>
<dbReference type="Proteomes" id="UP000813461">
    <property type="component" value="Unassembled WGS sequence"/>
</dbReference>
<dbReference type="InterPro" id="IPR010730">
    <property type="entry name" value="HET"/>
</dbReference>
<dbReference type="EMBL" id="JAGMVJ010000001">
    <property type="protein sequence ID" value="KAH7095542.1"/>
    <property type="molecule type" value="Genomic_DNA"/>
</dbReference>
<reference evidence="2" key="1">
    <citation type="journal article" date="2021" name="Nat. Commun.">
        <title>Genetic determinants of endophytism in the Arabidopsis root mycobiome.</title>
        <authorList>
            <person name="Mesny F."/>
            <person name="Miyauchi S."/>
            <person name="Thiergart T."/>
            <person name="Pickel B."/>
            <person name="Atanasova L."/>
            <person name="Karlsson M."/>
            <person name="Huettel B."/>
            <person name="Barry K.W."/>
            <person name="Haridas S."/>
            <person name="Chen C."/>
            <person name="Bauer D."/>
            <person name="Andreopoulos W."/>
            <person name="Pangilinan J."/>
            <person name="LaButti K."/>
            <person name="Riley R."/>
            <person name="Lipzen A."/>
            <person name="Clum A."/>
            <person name="Drula E."/>
            <person name="Henrissat B."/>
            <person name="Kohler A."/>
            <person name="Grigoriev I.V."/>
            <person name="Martin F.M."/>
            <person name="Hacquard S."/>
        </authorList>
    </citation>
    <scope>NUCLEOTIDE SEQUENCE</scope>
    <source>
        <strain evidence="2">MPI-SDFR-AT-0120</strain>
    </source>
</reference>
<name>A0A8K0W4P2_9PLEO</name>
<dbReference type="OrthoDB" id="5428863at2759"/>
<dbReference type="AlphaFoldDB" id="A0A8K0W4P2"/>
<feature type="domain" description="Heterokaryon incompatibility" evidence="1">
    <location>
        <begin position="178"/>
        <end position="330"/>
    </location>
</feature>
<evidence type="ECO:0000313" key="2">
    <source>
        <dbReference type="EMBL" id="KAH7095542.1"/>
    </source>
</evidence>
<protein>
    <submittedName>
        <fullName evidence="2">Heterokaryon incompatibility protein-domain-containing protein</fullName>
    </submittedName>
</protein>